<organism evidence="1 2">
    <name type="scientific">Gemmatimonas phototrophica</name>
    <dbReference type="NCBI Taxonomy" id="1379270"/>
    <lineage>
        <taxon>Bacteria</taxon>
        <taxon>Pseudomonadati</taxon>
        <taxon>Gemmatimonadota</taxon>
        <taxon>Gemmatimonadia</taxon>
        <taxon>Gemmatimonadales</taxon>
        <taxon>Gemmatimonadaceae</taxon>
        <taxon>Gemmatimonas</taxon>
    </lineage>
</organism>
<dbReference type="EMBL" id="CP011454">
    <property type="protein sequence ID" value="AMW03969.1"/>
    <property type="molecule type" value="Genomic_DNA"/>
</dbReference>
<keyword evidence="2" id="KW-1185">Reference proteome</keyword>
<reference evidence="1 2" key="1">
    <citation type="journal article" date="2014" name="Proc. Natl. Acad. Sci. U.S.A.">
        <title>Functional type 2 photosynthetic reaction centers found in the rare bacterial phylum Gemmatimonadetes.</title>
        <authorList>
            <person name="Zeng Y."/>
            <person name="Feng F."/>
            <person name="Medova H."/>
            <person name="Dean J."/>
            <person name="Koblizek M."/>
        </authorList>
    </citation>
    <scope>NUCLEOTIDE SEQUENCE [LARGE SCALE GENOMIC DNA]</scope>
    <source>
        <strain evidence="1 2">AP64</strain>
    </source>
</reference>
<dbReference type="Proteomes" id="UP000076404">
    <property type="component" value="Chromosome"/>
</dbReference>
<gene>
    <name evidence="1" type="ORF">GEMMAAP_02220</name>
</gene>
<dbReference type="STRING" id="1379270.GEMMAAP_02220"/>
<dbReference type="eggNOG" id="ENOG502ZMND">
    <property type="taxonomic scope" value="Bacteria"/>
</dbReference>
<evidence type="ECO:0000313" key="2">
    <source>
        <dbReference type="Proteomes" id="UP000076404"/>
    </source>
</evidence>
<dbReference type="AlphaFoldDB" id="A0A143BG17"/>
<evidence type="ECO:0000313" key="1">
    <source>
        <dbReference type="EMBL" id="AMW03969.1"/>
    </source>
</evidence>
<accession>A0A143BG17</accession>
<dbReference type="KEGG" id="gph:GEMMAAP_02220"/>
<name>A0A143BG17_9BACT</name>
<protein>
    <submittedName>
        <fullName evidence="1">Uncharacterized protein</fullName>
    </submittedName>
</protein>
<proteinExistence type="predicted"/>
<dbReference type="OrthoDB" id="9884409at2"/>
<dbReference type="RefSeq" id="WP_026849253.1">
    <property type="nucleotide sequence ID" value="NZ_CP011454.1"/>
</dbReference>
<reference evidence="1 2" key="2">
    <citation type="journal article" date="2016" name="Environ. Microbiol. Rep.">
        <title>Metagenomic evidence for the presence of phototrophic Gemmatimonadetes bacteria in diverse environments.</title>
        <authorList>
            <person name="Zeng Y."/>
            <person name="Baumbach J."/>
            <person name="Barbosa E.G."/>
            <person name="Azevedo V."/>
            <person name="Zhang C."/>
            <person name="Koblizek M."/>
        </authorList>
    </citation>
    <scope>NUCLEOTIDE SEQUENCE [LARGE SCALE GENOMIC DNA]</scope>
    <source>
        <strain evidence="1 2">AP64</strain>
    </source>
</reference>
<sequence length="215" mass="22919">MSGEPGQPRGAEHWLAIHDDLLRGLAHAISNRLATITAAAGVLDVSETPDPRFLDGLRSDADRLDGLLTLLRQLPRRADAGVEPMLLTDALQSAIRLVEEHALMRGRSVATVLTGDVMPVRAEPGAVLHAMCVALLAAARLGTGAIVAELETVGDEVCFVARPDHRGEKPAEDLLEHDVSAIRWLLTGSQGRSAPLTDGCALYLPTLQASRRRPG</sequence>